<gene>
    <name evidence="2" type="ORF">CUS_4471</name>
</gene>
<dbReference type="OrthoDB" id="89044at2"/>
<dbReference type="SUPFAM" id="SSF82771">
    <property type="entry name" value="GIY-YIG endonuclease"/>
    <property type="match status" value="1"/>
</dbReference>
<dbReference type="CDD" id="cd10446">
    <property type="entry name" value="GIY-YIG_unchar_1"/>
    <property type="match status" value="1"/>
</dbReference>
<dbReference type="Gene3D" id="3.40.1440.10">
    <property type="entry name" value="GIY-YIG endonuclease"/>
    <property type="match status" value="1"/>
</dbReference>
<evidence type="ECO:0000259" key="1">
    <source>
        <dbReference type="Pfam" id="PF01541"/>
    </source>
</evidence>
<comment type="caution">
    <text evidence="2">The sequence shown here is derived from an EMBL/GenBank/DDBJ whole genome shotgun (WGS) entry which is preliminary data.</text>
</comment>
<proteinExistence type="predicted"/>
<evidence type="ECO:0000313" key="3">
    <source>
        <dbReference type="Proteomes" id="UP000004259"/>
    </source>
</evidence>
<feature type="domain" description="GIY-YIG" evidence="1">
    <location>
        <begin position="192"/>
        <end position="278"/>
    </location>
</feature>
<reference evidence="2 3" key="1">
    <citation type="submission" date="2011-02" db="EMBL/GenBank/DDBJ databases">
        <authorList>
            <person name="Nelson K.E."/>
            <person name="Sutton G."/>
            <person name="Torralba M."/>
            <person name="Durkin S."/>
            <person name="Harkins D."/>
            <person name="Montgomery R."/>
            <person name="Ziemer C."/>
            <person name="Klaassens E."/>
            <person name="Ocuiv P."/>
            <person name="Morrison M."/>
        </authorList>
    </citation>
    <scope>NUCLEOTIDE SEQUENCE [LARGE SCALE GENOMIC DNA]</scope>
    <source>
        <strain evidence="2 3">8</strain>
    </source>
</reference>
<accession>E9SFK0</accession>
<dbReference type="Pfam" id="PF01541">
    <property type="entry name" value="GIY-YIG"/>
    <property type="match status" value="1"/>
</dbReference>
<dbReference type="InterPro" id="IPR035901">
    <property type="entry name" value="GIY-YIG_endonuc_sf"/>
</dbReference>
<dbReference type="STRING" id="246199.CUS_4471"/>
<dbReference type="Proteomes" id="UP000004259">
    <property type="component" value="Unassembled WGS sequence"/>
</dbReference>
<protein>
    <recommendedName>
        <fullName evidence="1">GIY-YIG domain-containing protein</fullName>
    </recommendedName>
</protein>
<organism evidence="2 3">
    <name type="scientific">Ruminococcus albus 8</name>
    <dbReference type="NCBI Taxonomy" id="246199"/>
    <lineage>
        <taxon>Bacteria</taxon>
        <taxon>Bacillati</taxon>
        <taxon>Bacillota</taxon>
        <taxon>Clostridia</taxon>
        <taxon>Eubacteriales</taxon>
        <taxon>Oscillospiraceae</taxon>
        <taxon>Ruminococcus</taxon>
    </lineage>
</organism>
<dbReference type="EMBL" id="ADKM02000119">
    <property type="protein sequence ID" value="EGC01941.1"/>
    <property type="molecule type" value="Genomic_DNA"/>
</dbReference>
<name>E9SFK0_RUMAL</name>
<dbReference type="InterPro" id="IPR000305">
    <property type="entry name" value="GIY-YIG_endonuc"/>
</dbReference>
<dbReference type="eggNOG" id="ENOG502Z9J4">
    <property type="taxonomic scope" value="Bacteria"/>
</dbReference>
<sequence>MKTNLLLSDLLKNNNIDPSEVVLIRHVLSSKHCKECYDKGFIKEYTQIQGKNKQMLKKSKYWMVFINTSGTQAKLYRMYKYKGYSSVTENQMPEGFPFPEMYTGDSNFYELEETELFEDLIDRLIIEWGGATQSWYQNATKHKPIVAINNQSKHVFEGYENCIYTFDQLKEIVDDMGMGIYEDHYKALSQVKGVYLIIDTTDGRQYIGSAYGEKGIFGRWSEYVNTHHGGNAEFIKLLKNEPERYRKFRFTILKIFSEGATVKEVLDAEDLYKAKLGSTEFGLNDN</sequence>
<dbReference type="RefSeq" id="WP_002851892.1">
    <property type="nucleotide sequence ID" value="NZ_ADKM02000119.1"/>
</dbReference>
<dbReference type="AlphaFoldDB" id="E9SFK0"/>
<keyword evidence="3" id="KW-1185">Reference proteome</keyword>
<evidence type="ECO:0000313" key="2">
    <source>
        <dbReference type="EMBL" id="EGC01941.1"/>
    </source>
</evidence>